<comment type="function">
    <text evidence="1">General (non sugar-specific) component of the phosphoenolpyruvate-dependent sugar phosphotransferase system (sugar PTS). This major carbohydrate active-transport system catalyzes the phosphorylation of incoming sugar substrates concomitantly with their translocation across the cell membrane. The phosphoryl group from phosphoenolpyruvate (PEP) is transferred to the phosphoryl carrier protein HPr by enzyme I. Phospho-HPr then transfers it to the PTS EIIA domain.</text>
</comment>
<dbReference type="PRINTS" id="PR00107">
    <property type="entry name" value="PHOSPHOCPHPR"/>
</dbReference>
<evidence type="ECO:0000256" key="5">
    <source>
        <dbReference type="ARBA" id="ARBA00033055"/>
    </source>
</evidence>
<comment type="caution">
    <text evidence="7">The sequence shown here is derived from an EMBL/GenBank/DDBJ whole genome shotgun (WGS) entry which is preliminary data.</text>
</comment>
<dbReference type="Pfam" id="PF00381">
    <property type="entry name" value="PTS-HPr"/>
    <property type="match status" value="1"/>
</dbReference>
<evidence type="ECO:0000256" key="4">
    <source>
        <dbReference type="ARBA" id="ARBA00022597"/>
    </source>
</evidence>
<evidence type="ECO:0000313" key="7">
    <source>
        <dbReference type="EMBL" id="OJG01470.1"/>
    </source>
</evidence>
<keyword evidence="3" id="KW-0813">Transport</keyword>
<protein>
    <recommendedName>
        <fullName evidence="2">Phosphocarrier protein HPr</fullName>
    </recommendedName>
    <alternativeName>
        <fullName evidence="5">Histidine-containing protein</fullName>
    </alternativeName>
</protein>
<dbReference type="PROSITE" id="PS00369">
    <property type="entry name" value="PTS_HPR_HIS"/>
    <property type="match status" value="1"/>
</dbReference>
<evidence type="ECO:0000313" key="8">
    <source>
        <dbReference type="Proteomes" id="UP000182661"/>
    </source>
</evidence>
<dbReference type="EMBL" id="LSRP01000001">
    <property type="protein sequence ID" value="OJG01470.1"/>
    <property type="molecule type" value="Genomic_DNA"/>
</dbReference>
<dbReference type="PANTHER" id="PTHR33705">
    <property type="entry name" value="PHOSPHOCARRIER PROTEIN HPR"/>
    <property type="match status" value="1"/>
</dbReference>
<evidence type="ECO:0000256" key="1">
    <source>
        <dbReference type="ARBA" id="ARBA00003681"/>
    </source>
</evidence>
<keyword evidence="8" id="KW-1185">Reference proteome</keyword>
<proteinExistence type="predicted"/>
<dbReference type="NCBIfam" id="TIGR01003">
    <property type="entry name" value="PTS_HPr_family"/>
    <property type="match status" value="1"/>
</dbReference>
<dbReference type="Proteomes" id="UP000182661">
    <property type="component" value="Unassembled WGS sequence"/>
</dbReference>
<dbReference type="AlphaFoldDB" id="A0A657M2R4"/>
<dbReference type="SUPFAM" id="SSF55594">
    <property type="entry name" value="HPr-like"/>
    <property type="match status" value="1"/>
</dbReference>
<dbReference type="InterPro" id="IPR035895">
    <property type="entry name" value="HPr-like_sf"/>
</dbReference>
<dbReference type="CDD" id="cd00367">
    <property type="entry name" value="PTS-HPr_like"/>
    <property type="match status" value="1"/>
</dbReference>
<evidence type="ECO:0000259" key="6">
    <source>
        <dbReference type="PROSITE" id="PS51350"/>
    </source>
</evidence>
<accession>A0A657M2R4</accession>
<feature type="domain" description="HPr" evidence="6">
    <location>
        <begin position="7"/>
        <end position="96"/>
    </location>
</feature>
<dbReference type="Gene3D" id="3.30.1340.10">
    <property type="entry name" value="HPr-like"/>
    <property type="match status" value="1"/>
</dbReference>
<organism evidence="7 8">
    <name type="scientific">Pararhizobium antarcticum</name>
    <dbReference type="NCBI Taxonomy" id="1798805"/>
    <lineage>
        <taxon>Bacteria</taxon>
        <taxon>Pseudomonadati</taxon>
        <taxon>Pseudomonadota</taxon>
        <taxon>Alphaproteobacteria</taxon>
        <taxon>Hyphomicrobiales</taxon>
        <taxon>Rhizobiaceae</taxon>
        <taxon>Rhizobium/Agrobacterium group</taxon>
        <taxon>Pararhizobium</taxon>
    </lineage>
</organism>
<name>A0A657M2R4_9HYPH</name>
<dbReference type="InterPro" id="IPR050399">
    <property type="entry name" value="HPr"/>
</dbReference>
<dbReference type="InterPro" id="IPR001020">
    <property type="entry name" value="PTS_HPr_His_P_site"/>
</dbReference>
<reference evidence="7 8" key="1">
    <citation type="submission" date="2016-02" db="EMBL/GenBank/DDBJ databases">
        <title>Genome sequencing of a beta-galactosidase producing bacteria Rhizobium sp. 59.</title>
        <authorList>
            <person name="Wang D."/>
            <person name="Kot W."/>
            <person name="Qin Y."/>
            <person name="Hansen L."/>
            <person name="Naqvi K."/>
            <person name="Rensing C."/>
        </authorList>
    </citation>
    <scope>NUCLEOTIDE SEQUENCE [LARGE SCALE GENOMIC DNA]</scope>
    <source>
        <strain evidence="7 8">59</strain>
    </source>
</reference>
<dbReference type="PROSITE" id="PS51350">
    <property type="entry name" value="PTS_HPR_DOM"/>
    <property type="match status" value="1"/>
</dbReference>
<evidence type="ECO:0000256" key="2">
    <source>
        <dbReference type="ARBA" id="ARBA00020422"/>
    </source>
</evidence>
<evidence type="ECO:0000256" key="3">
    <source>
        <dbReference type="ARBA" id="ARBA00022448"/>
    </source>
</evidence>
<dbReference type="InterPro" id="IPR000032">
    <property type="entry name" value="HPr-like"/>
</dbReference>
<gene>
    <name evidence="7" type="ORF">AX760_00715</name>
</gene>
<sequence>MSSPGPAASVELLITHGVGLHARPSVLFTRLAKSFPCTIEIEVNRSGQWLNAKSIVKVMGARIRKGSTLRIRAQGLKAQEAIEGIEALFASDFGEPGADERSHVRGA</sequence>
<dbReference type="PANTHER" id="PTHR33705:SF1">
    <property type="entry name" value="PHOSPHOCARRIER PROTEIN HPR"/>
    <property type="match status" value="1"/>
</dbReference>
<keyword evidence="4" id="KW-0762">Sugar transport</keyword>